<dbReference type="Pfam" id="PF07726">
    <property type="entry name" value="AAA_3"/>
    <property type="match status" value="1"/>
</dbReference>
<dbReference type="FunFam" id="3.40.50.300:FF:000640">
    <property type="entry name" value="MoxR family ATPase"/>
    <property type="match status" value="1"/>
</dbReference>
<evidence type="ECO:0000256" key="1">
    <source>
        <dbReference type="ARBA" id="ARBA00022741"/>
    </source>
</evidence>
<evidence type="ECO:0000313" key="5">
    <source>
        <dbReference type="EMBL" id="SNY44682.1"/>
    </source>
</evidence>
<dbReference type="InterPro" id="IPR027417">
    <property type="entry name" value="P-loop_NTPase"/>
</dbReference>
<evidence type="ECO:0000313" key="6">
    <source>
        <dbReference type="Proteomes" id="UP000219353"/>
    </source>
</evidence>
<comment type="similarity">
    <text evidence="3">Belongs to the MoxR family.</text>
</comment>
<evidence type="ECO:0000256" key="3">
    <source>
        <dbReference type="ARBA" id="ARBA00061607"/>
    </source>
</evidence>
<organism evidence="5 6">
    <name type="scientific">Arsukibacterium tuosuense</name>
    <dbReference type="NCBI Taxonomy" id="1323745"/>
    <lineage>
        <taxon>Bacteria</taxon>
        <taxon>Pseudomonadati</taxon>
        <taxon>Pseudomonadota</taxon>
        <taxon>Gammaproteobacteria</taxon>
        <taxon>Chromatiales</taxon>
        <taxon>Chromatiaceae</taxon>
        <taxon>Arsukibacterium</taxon>
    </lineage>
</organism>
<dbReference type="PANTHER" id="PTHR42759:SF1">
    <property type="entry name" value="MAGNESIUM-CHELATASE SUBUNIT CHLD"/>
    <property type="match status" value="1"/>
</dbReference>
<dbReference type="RefSeq" id="WP_097110000.1">
    <property type="nucleotide sequence ID" value="NZ_OBEB01000001.1"/>
</dbReference>
<sequence length="324" mass="35707">MTALGAQQTEQIRDTISAIRQNIQQVLVGQHEIVDDVIAVLLAGGHVLLEGVPGLGKTLLVRALARSVDVEFSRIQFTPDLMPSDVVGHSLYNMGKGEFELKKGPAYTNILLADEINRAPAKTQAALLEVMQELQITIDGTSMVLDAPFMVMATQNPLDQEGTYPLPEAELDRFMVKLKLGYPSLEQELKLLLLNTGGESNEAQVSTLQPVINGTQLMQLRTLATKVLVDDKLYRYVLDIVRKTRSWPGVLHGAGVRASINMIKLAKVRALMNGREFVIPDDIKLSAKPILRHRIILSAEAELEGTNEDDIISAILMKTEVPRE</sequence>
<dbReference type="InterPro" id="IPR011703">
    <property type="entry name" value="ATPase_AAA-3"/>
</dbReference>
<keyword evidence="2" id="KW-0067">ATP-binding</keyword>
<dbReference type="GO" id="GO:0016887">
    <property type="term" value="F:ATP hydrolysis activity"/>
    <property type="evidence" value="ECO:0007669"/>
    <property type="project" value="InterPro"/>
</dbReference>
<dbReference type="PANTHER" id="PTHR42759">
    <property type="entry name" value="MOXR FAMILY PROTEIN"/>
    <property type="match status" value="1"/>
</dbReference>
<dbReference type="AlphaFoldDB" id="A0A285I9M6"/>
<dbReference type="SUPFAM" id="SSF52540">
    <property type="entry name" value="P-loop containing nucleoside triphosphate hydrolases"/>
    <property type="match status" value="1"/>
</dbReference>
<dbReference type="SMART" id="SM00382">
    <property type="entry name" value="AAA"/>
    <property type="match status" value="1"/>
</dbReference>
<dbReference type="Pfam" id="PF17863">
    <property type="entry name" value="AAA_lid_2"/>
    <property type="match status" value="1"/>
</dbReference>
<dbReference type="OrthoDB" id="9808397at2"/>
<evidence type="ECO:0000256" key="2">
    <source>
        <dbReference type="ARBA" id="ARBA00022840"/>
    </source>
</evidence>
<dbReference type="InterPro" id="IPR003593">
    <property type="entry name" value="AAA+_ATPase"/>
</dbReference>
<dbReference type="InterPro" id="IPR041628">
    <property type="entry name" value="ChlI/MoxR_AAA_lid"/>
</dbReference>
<proteinExistence type="inferred from homology"/>
<keyword evidence="1" id="KW-0547">Nucleotide-binding</keyword>
<protein>
    <submittedName>
        <fullName evidence="5">MoxR-like ATPase</fullName>
    </submittedName>
</protein>
<feature type="domain" description="AAA+ ATPase" evidence="4">
    <location>
        <begin position="43"/>
        <end position="184"/>
    </location>
</feature>
<reference evidence="6" key="1">
    <citation type="submission" date="2017-09" db="EMBL/GenBank/DDBJ databases">
        <authorList>
            <person name="Varghese N."/>
            <person name="Submissions S."/>
        </authorList>
    </citation>
    <scope>NUCLEOTIDE SEQUENCE [LARGE SCALE GENOMIC DNA]</scope>
    <source>
        <strain evidence="6">CGMCC 1.12461</strain>
    </source>
</reference>
<name>A0A285I9M6_9GAMM</name>
<dbReference type="InterPro" id="IPR050764">
    <property type="entry name" value="CbbQ/NirQ/NorQ/GpvN"/>
</dbReference>
<dbReference type="Proteomes" id="UP000219353">
    <property type="component" value="Unassembled WGS sequence"/>
</dbReference>
<dbReference type="Gene3D" id="1.10.8.80">
    <property type="entry name" value="Magnesium chelatase subunit I, C-Terminal domain"/>
    <property type="match status" value="1"/>
</dbReference>
<keyword evidence="6" id="KW-1185">Reference proteome</keyword>
<dbReference type="EMBL" id="OBEB01000001">
    <property type="protein sequence ID" value="SNY44682.1"/>
    <property type="molecule type" value="Genomic_DNA"/>
</dbReference>
<evidence type="ECO:0000259" key="4">
    <source>
        <dbReference type="SMART" id="SM00382"/>
    </source>
</evidence>
<accession>A0A285I9M6</accession>
<dbReference type="Gene3D" id="3.40.50.300">
    <property type="entry name" value="P-loop containing nucleotide triphosphate hydrolases"/>
    <property type="match status" value="1"/>
</dbReference>
<dbReference type="GO" id="GO:0005524">
    <property type="term" value="F:ATP binding"/>
    <property type="evidence" value="ECO:0007669"/>
    <property type="project" value="UniProtKB-KW"/>
</dbReference>
<gene>
    <name evidence="5" type="ORF">SAMN06297280_0769</name>
</gene>
<dbReference type="CDD" id="cd00009">
    <property type="entry name" value="AAA"/>
    <property type="match status" value="1"/>
</dbReference>
<dbReference type="PIRSF" id="PIRSF002849">
    <property type="entry name" value="AAA_ATPase_chaperone_MoxR_prd"/>
    <property type="match status" value="1"/>
</dbReference>